<dbReference type="RefSeq" id="WP_184451246.1">
    <property type="nucleotide sequence ID" value="NZ_JACHMK010000001.1"/>
</dbReference>
<feature type="transmembrane region" description="Helical" evidence="1">
    <location>
        <begin position="20"/>
        <end position="37"/>
    </location>
</feature>
<dbReference type="Proteomes" id="UP000617426">
    <property type="component" value="Unassembled WGS sequence"/>
</dbReference>
<comment type="caution">
    <text evidence="2">The sequence shown here is derived from an EMBL/GenBank/DDBJ whole genome shotgun (WGS) entry which is preliminary data.</text>
</comment>
<dbReference type="EMBL" id="JACHMK010000001">
    <property type="protein sequence ID" value="MBB6333535.1"/>
    <property type="molecule type" value="Genomic_DNA"/>
</dbReference>
<evidence type="ECO:0000313" key="2">
    <source>
        <dbReference type="EMBL" id="MBB6333535.1"/>
    </source>
</evidence>
<feature type="transmembrane region" description="Helical" evidence="1">
    <location>
        <begin position="43"/>
        <end position="64"/>
    </location>
</feature>
<dbReference type="AlphaFoldDB" id="A0A923E3J9"/>
<gene>
    <name evidence="2" type="ORF">HD592_000100</name>
</gene>
<feature type="transmembrane region" description="Helical" evidence="1">
    <location>
        <begin position="114"/>
        <end position="133"/>
    </location>
</feature>
<accession>A0A923E3J9</accession>
<keyword evidence="3" id="KW-1185">Reference proteome</keyword>
<reference evidence="2" key="1">
    <citation type="submission" date="2020-08" db="EMBL/GenBank/DDBJ databases">
        <title>Sequencing the genomes of 1000 actinobacteria strains.</title>
        <authorList>
            <person name="Klenk H.-P."/>
        </authorList>
    </citation>
    <scope>NUCLEOTIDE SEQUENCE</scope>
    <source>
        <strain evidence="2">DSM 10695</strain>
    </source>
</reference>
<evidence type="ECO:0000313" key="3">
    <source>
        <dbReference type="Proteomes" id="UP000617426"/>
    </source>
</evidence>
<sequence>MIKRRNISADEYDRQQRSLVSLGLFVCVALLAIAFIAKDRYLLSVRPLFLASPLIFLPGIALGLRKSICRDLSILQGERIVLFEPLILTVFHTFYIIGFWIEIIVIIYSAFFRFTGLSGAFLVLVAIGLSDVVPRTLGLFRTSGRSYISFGVEGFEMRGSYGEVSRVLWSQKPRVVGVKRGVFLEVEPTVSGSGLAELWTLPIRYSTIERIVDYYVDHPEERAVLGTEEGLRQIERLCR</sequence>
<feature type="transmembrane region" description="Helical" evidence="1">
    <location>
        <begin position="85"/>
        <end position="108"/>
    </location>
</feature>
<keyword evidence="1" id="KW-0472">Membrane</keyword>
<protein>
    <submittedName>
        <fullName evidence="2">Uncharacterized protein</fullName>
    </submittedName>
</protein>
<evidence type="ECO:0000256" key="1">
    <source>
        <dbReference type="SAM" id="Phobius"/>
    </source>
</evidence>
<proteinExistence type="predicted"/>
<keyword evidence="1" id="KW-1133">Transmembrane helix</keyword>
<name>A0A923E3J9_9ACTO</name>
<organism evidence="2 3">
    <name type="scientific">Schaalia hyovaginalis</name>
    <dbReference type="NCBI Taxonomy" id="29316"/>
    <lineage>
        <taxon>Bacteria</taxon>
        <taxon>Bacillati</taxon>
        <taxon>Actinomycetota</taxon>
        <taxon>Actinomycetes</taxon>
        <taxon>Actinomycetales</taxon>
        <taxon>Actinomycetaceae</taxon>
        <taxon>Schaalia</taxon>
    </lineage>
</organism>
<keyword evidence="1" id="KW-0812">Transmembrane</keyword>